<evidence type="ECO:0000313" key="2">
    <source>
        <dbReference type="EMBL" id="CAK9271133.1"/>
    </source>
</evidence>
<dbReference type="PANTHER" id="PTHR28617:SF1">
    <property type="entry name" value="CILIA- AND FLAGELLA-ASSOCIATED PROTEIN 77"/>
    <property type="match status" value="1"/>
</dbReference>
<dbReference type="Proteomes" id="UP001497444">
    <property type="component" value="Chromosome 4"/>
</dbReference>
<accession>A0ABP0WWB2</accession>
<organism evidence="2 3">
    <name type="scientific">Sphagnum jensenii</name>
    <dbReference type="NCBI Taxonomy" id="128206"/>
    <lineage>
        <taxon>Eukaryota</taxon>
        <taxon>Viridiplantae</taxon>
        <taxon>Streptophyta</taxon>
        <taxon>Embryophyta</taxon>
        <taxon>Bryophyta</taxon>
        <taxon>Sphagnophytina</taxon>
        <taxon>Sphagnopsida</taxon>
        <taxon>Sphagnales</taxon>
        <taxon>Sphagnaceae</taxon>
        <taxon>Sphagnum</taxon>
    </lineage>
</organism>
<feature type="region of interest" description="Disordered" evidence="1">
    <location>
        <begin position="218"/>
        <end position="246"/>
    </location>
</feature>
<protein>
    <submittedName>
        <fullName evidence="2">Uncharacterized protein</fullName>
    </submittedName>
</protein>
<evidence type="ECO:0000313" key="3">
    <source>
        <dbReference type="Proteomes" id="UP001497444"/>
    </source>
</evidence>
<keyword evidence="3" id="KW-1185">Reference proteome</keyword>
<gene>
    <name evidence="2" type="ORF">CSSPJE1EN1_LOCUS16611</name>
</gene>
<sequence>MGLMHIYAESDRPRLGMVRDSSNKNWNLVKAELGQPRRVTHNIGDSKFIYGRPNERNALGVREVIVHIHQVPYSLDQKYGPDFKAMNKTAVIKHYCRANEQRAAREQFYCRIQPKHTLMTRTKLPSDSNPHHIYGVECPGDPPFDQIIGGGFQDEWIDMNKYLKVKHPQSYNHVEQRFEVITNKATNLQYNFTRRKLSPPPRKQRFILSKFKNVPKRIDNENKTPLNRNPPFHPFYGTGSPKNGPI</sequence>
<dbReference type="InterPro" id="IPR029147">
    <property type="entry name" value="CFAP77"/>
</dbReference>
<reference evidence="2" key="1">
    <citation type="submission" date="2024-02" db="EMBL/GenBank/DDBJ databases">
        <authorList>
            <consortium name="ELIXIR-Norway"/>
            <consortium name="Elixir Norway"/>
        </authorList>
    </citation>
    <scope>NUCLEOTIDE SEQUENCE</scope>
</reference>
<evidence type="ECO:0000256" key="1">
    <source>
        <dbReference type="SAM" id="MobiDB-lite"/>
    </source>
</evidence>
<dbReference type="Pfam" id="PF14825">
    <property type="entry name" value="CFAP77"/>
    <property type="match status" value="1"/>
</dbReference>
<proteinExistence type="predicted"/>
<dbReference type="EMBL" id="OZ020099">
    <property type="protein sequence ID" value="CAK9271133.1"/>
    <property type="molecule type" value="Genomic_DNA"/>
</dbReference>
<name>A0ABP0WWB2_9BRYO</name>
<dbReference type="PANTHER" id="PTHR28617">
    <property type="entry name" value="CILIA- AND FLAGELLA-ASSOCIATED PROTEIN 77"/>
    <property type="match status" value="1"/>
</dbReference>